<evidence type="ECO:0000313" key="3">
    <source>
        <dbReference type="Proteomes" id="UP001529510"/>
    </source>
</evidence>
<comment type="caution">
    <text evidence="2">The sequence shown here is derived from an EMBL/GenBank/DDBJ whole genome shotgun (WGS) entry which is preliminary data.</text>
</comment>
<reference evidence="2 3" key="1">
    <citation type="submission" date="2024-05" db="EMBL/GenBank/DDBJ databases">
        <title>Genome sequencing and assembly of Indian major carp, Cirrhinus mrigala (Hamilton, 1822).</title>
        <authorList>
            <person name="Mohindra V."/>
            <person name="Chowdhury L.M."/>
            <person name="Lal K."/>
            <person name="Jena J.K."/>
        </authorList>
    </citation>
    <scope>NUCLEOTIDE SEQUENCE [LARGE SCALE GENOMIC DNA]</scope>
    <source>
        <strain evidence="2">CM1030</strain>
        <tissue evidence="2">Blood</tissue>
    </source>
</reference>
<dbReference type="EMBL" id="JAMKFB020000006">
    <property type="protein sequence ID" value="KAL0191062.1"/>
    <property type="molecule type" value="Genomic_DNA"/>
</dbReference>
<organism evidence="2 3">
    <name type="scientific">Cirrhinus mrigala</name>
    <name type="common">Mrigala</name>
    <dbReference type="NCBI Taxonomy" id="683832"/>
    <lineage>
        <taxon>Eukaryota</taxon>
        <taxon>Metazoa</taxon>
        <taxon>Chordata</taxon>
        <taxon>Craniata</taxon>
        <taxon>Vertebrata</taxon>
        <taxon>Euteleostomi</taxon>
        <taxon>Actinopterygii</taxon>
        <taxon>Neopterygii</taxon>
        <taxon>Teleostei</taxon>
        <taxon>Ostariophysi</taxon>
        <taxon>Cypriniformes</taxon>
        <taxon>Cyprinidae</taxon>
        <taxon>Labeoninae</taxon>
        <taxon>Labeonini</taxon>
        <taxon>Cirrhinus</taxon>
    </lineage>
</organism>
<evidence type="ECO:0000256" key="1">
    <source>
        <dbReference type="SAM" id="MobiDB-lite"/>
    </source>
</evidence>
<feature type="compositionally biased region" description="Low complexity" evidence="1">
    <location>
        <begin position="59"/>
        <end position="68"/>
    </location>
</feature>
<proteinExistence type="predicted"/>
<feature type="region of interest" description="Disordered" evidence="1">
    <location>
        <begin position="1"/>
        <end position="140"/>
    </location>
</feature>
<accession>A0ABD0QXV6</accession>
<dbReference type="Proteomes" id="UP001529510">
    <property type="component" value="Unassembled WGS sequence"/>
</dbReference>
<gene>
    <name evidence="2" type="ORF">M9458_013760</name>
</gene>
<evidence type="ECO:0000313" key="2">
    <source>
        <dbReference type="EMBL" id="KAL0191062.1"/>
    </source>
</evidence>
<name>A0ABD0QXV6_CIRMR</name>
<protein>
    <submittedName>
        <fullName evidence="2">Uncharacterized protein</fullName>
    </submittedName>
</protein>
<dbReference type="AlphaFoldDB" id="A0ABD0QXV6"/>
<keyword evidence="3" id="KW-1185">Reference proteome</keyword>
<feature type="compositionally biased region" description="Basic and acidic residues" evidence="1">
    <location>
        <begin position="111"/>
        <end position="120"/>
    </location>
</feature>
<sequence>MFDNPLYGSMTGSRGNKDYLPPPDAHFAFPKTDLDIDRQPPVPTPRIRSFTCSETKPHSSSATSTISSGLQPQNITKKPVVPSRSEGGMIGPNRPPVPMKSRPGQPQELQPKPRDYRDSAELPSKIRQQNRTGQPKDGMV</sequence>